<reference evidence="3" key="1">
    <citation type="submission" date="2016-11" db="EMBL/GenBank/DDBJ databases">
        <authorList>
            <person name="Varghese N."/>
            <person name="Submissions S."/>
        </authorList>
    </citation>
    <scope>NUCLEOTIDE SEQUENCE [LARGE SCALE GENOMIC DNA]</scope>
    <source>
        <strain evidence="3">DSM 29440</strain>
    </source>
</reference>
<evidence type="ECO:0000256" key="1">
    <source>
        <dbReference type="SAM" id="SignalP"/>
    </source>
</evidence>
<organism evidence="2 3">
    <name type="scientific">Vannielia litorea</name>
    <dbReference type="NCBI Taxonomy" id="1217970"/>
    <lineage>
        <taxon>Bacteria</taxon>
        <taxon>Pseudomonadati</taxon>
        <taxon>Pseudomonadota</taxon>
        <taxon>Alphaproteobacteria</taxon>
        <taxon>Rhodobacterales</taxon>
        <taxon>Paracoccaceae</taxon>
        <taxon>Vannielia</taxon>
    </lineage>
</organism>
<evidence type="ECO:0000313" key="3">
    <source>
        <dbReference type="Proteomes" id="UP000184932"/>
    </source>
</evidence>
<gene>
    <name evidence="2" type="ORF">SAMN05444002_1877</name>
</gene>
<dbReference type="InterPro" id="IPR011042">
    <property type="entry name" value="6-blade_b-propeller_TolB-like"/>
</dbReference>
<dbReference type="STRING" id="1217970.SAMN05444002_1877"/>
<dbReference type="EMBL" id="FSRL01000001">
    <property type="protein sequence ID" value="SIN97603.1"/>
    <property type="molecule type" value="Genomic_DNA"/>
</dbReference>
<protein>
    <submittedName>
        <fullName evidence="2">Uncharacterized protein</fullName>
    </submittedName>
</protein>
<dbReference type="SUPFAM" id="SSF101898">
    <property type="entry name" value="NHL repeat"/>
    <property type="match status" value="1"/>
</dbReference>
<keyword evidence="3" id="KW-1185">Reference proteome</keyword>
<feature type="chain" id="PRO_5012093961" evidence="1">
    <location>
        <begin position="20"/>
        <end position="254"/>
    </location>
</feature>
<accession>A0A1N6FQR2</accession>
<dbReference type="Proteomes" id="UP000184932">
    <property type="component" value="Unassembled WGS sequence"/>
</dbReference>
<feature type="signal peptide" evidence="1">
    <location>
        <begin position="1"/>
        <end position="19"/>
    </location>
</feature>
<dbReference type="Gene3D" id="2.120.10.30">
    <property type="entry name" value="TolB, C-terminal domain"/>
    <property type="match status" value="1"/>
</dbReference>
<sequence>MLRLCPLLLGLSMAAPAGAELVHRETLAGLRGVSLAYDAEVCGVWVATEGREVILIGATGREIMRFDSGMGSVRSLTVEPEGLLLADGWGGFRRVDRDGRARAQDFSLSATLVDTEGLHRDADGSFLVVEDDPSRLLRIGPDGAVLMELWGDSLDPPMVELQGVERDPFSGNILVVDDNEGRNALFELAPDGRVLTVTPLSEWGYDAEGVALQPETGTLFVGFDGGQAVAIFDWRPSGLSIDEPLERGPDCALS</sequence>
<proteinExistence type="predicted"/>
<keyword evidence="1" id="KW-0732">Signal</keyword>
<evidence type="ECO:0000313" key="2">
    <source>
        <dbReference type="EMBL" id="SIN97603.1"/>
    </source>
</evidence>
<name>A0A1N6FQR2_9RHOB</name>
<dbReference type="AlphaFoldDB" id="A0A1N6FQR2"/>